<protein>
    <submittedName>
        <fullName evidence="1">Uncharacterized protein</fullName>
    </submittedName>
</protein>
<feature type="non-terminal residue" evidence="1">
    <location>
        <position position="1"/>
    </location>
</feature>
<reference evidence="2" key="1">
    <citation type="submission" date="2022-10" db="EMBL/GenBank/DDBJ databases">
        <title>Genome assembly of Pristionchus species.</title>
        <authorList>
            <person name="Yoshida K."/>
            <person name="Sommer R.J."/>
        </authorList>
    </citation>
    <scope>NUCLEOTIDE SEQUENCE [LARGE SCALE GENOMIC DNA]</scope>
    <source>
        <strain evidence="2">RS5460</strain>
    </source>
</reference>
<organism evidence="1 2">
    <name type="scientific">Pristionchus mayeri</name>
    <dbReference type="NCBI Taxonomy" id="1317129"/>
    <lineage>
        <taxon>Eukaryota</taxon>
        <taxon>Metazoa</taxon>
        <taxon>Ecdysozoa</taxon>
        <taxon>Nematoda</taxon>
        <taxon>Chromadorea</taxon>
        <taxon>Rhabditida</taxon>
        <taxon>Rhabditina</taxon>
        <taxon>Diplogasteromorpha</taxon>
        <taxon>Diplogasteroidea</taxon>
        <taxon>Neodiplogasteridae</taxon>
        <taxon>Pristionchus</taxon>
    </lineage>
</organism>
<evidence type="ECO:0000313" key="2">
    <source>
        <dbReference type="Proteomes" id="UP001328107"/>
    </source>
</evidence>
<proteinExistence type="predicted"/>
<name>A0AAN5BZH8_9BILA</name>
<feature type="non-terminal residue" evidence="1">
    <location>
        <position position="71"/>
    </location>
</feature>
<dbReference type="EMBL" id="BTRK01000001">
    <property type="protein sequence ID" value="GMR31068.1"/>
    <property type="molecule type" value="Genomic_DNA"/>
</dbReference>
<keyword evidence="2" id="KW-1185">Reference proteome</keyword>
<gene>
    <name evidence="1" type="ORF">PMAYCL1PPCAC_01263</name>
</gene>
<dbReference type="Proteomes" id="UP001328107">
    <property type="component" value="Unassembled WGS sequence"/>
</dbReference>
<sequence>IHSTHRPFPRVCVLPSCGEILLRSHLSLSRWSSLQVSVVGRQANNSWHGRASASFHFLGRHATRLLHEDAH</sequence>
<accession>A0AAN5BZH8</accession>
<dbReference type="AlphaFoldDB" id="A0AAN5BZH8"/>
<evidence type="ECO:0000313" key="1">
    <source>
        <dbReference type="EMBL" id="GMR31068.1"/>
    </source>
</evidence>
<comment type="caution">
    <text evidence="1">The sequence shown here is derived from an EMBL/GenBank/DDBJ whole genome shotgun (WGS) entry which is preliminary data.</text>
</comment>